<dbReference type="RefSeq" id="WP_163042134.1">
    <property type="nucleotide sequence ID" value="NZ_JAAAMJ010000001.1"/>
</dbReference>
<accession>A0A6L9MCI5</accession>
<dbReference type="PANTHER" id="PTHR30477:SF13">
    <property type="entry name" value="IRON TRANSPORT SYSTEM MEMBRANE PROTEIN HI_0360-RELATED"/>
    <property type="match status" value="1"/>
</dbReference>
<dbReference type="SUPFAM" id="SSF81345">
    <property type="entry name" value="ABC transporter involved in vitamin B12 uptake, BtuC"/>
    <property type="match status" value="1"/>
</dbReference>
<evidence type="ECO:0000256" key="5">
    <source>
        <dbReference type="ARBA" id="ARBA00023136"/>
    </source>
</evidence>
<feature type="transmembrane region" description="Helical" evidence="7">
    <location>
        <begin position="145"/>
        <end position="164"/>
    </location>
</feature>
<dbReference type="InterPro" id="IPR037294">
    <property type="entry name" value="ABC_BtuC-like"/>
</dbReference>
<dbReference type="GO" id="GO:0055085">
    <property type="term" value="P:transmembrane transport"/>
    <property type="evidence" value="ECO:0007669"/>
    <property type="project" value="InterPro"/>
</dbReference>
<dbReference type="InterPro" id="IPR001626">
    <property type="entry name" value="ABC_TroCD"/>
</dbReference>
<dbReference type="EMBL" id="JAAAMJ010000001">
    <property type="protein sequence ID" value="NDV85400.1"/>
    <property type="molecule type" value="Genomic_DNA"/>
</dbReference>
<keyword evidence="6" id="KW-0813">Transport</keyword>
<dbReference type="Proteomes" id="UP000476332">
    <property type="component" value="Unassembled WGS sequence"/>
</dbReference>
<evidence type="ECO:0000256" key="6">
    <source>
        <dbReference type="RuleBase" id="RU003943"/>
    </source>
</evidence>
<feature type="transmembrane region" description="Helical" evidence="7">
    <location>
        <begin position="81"/>
        <end position="99"/>
    </location>
</feature>
<name>A0A6L9MCI5_9HYPH</name>
<evidence type="ECO:0000256" key="1">
    <source>
        <dbReference type="ARBA" id="ARBA00004141"/>
    </source>
</evidence>
<keyword evidence="9" id="KW-1185">Reference proteome</keyword>
<sequence length="294" mass="30334">MTLIAAAFDYAVAPFLDYGFMRRALVGCLALSLGACPLGVLLVLRRMSLVGDAMSHAILPGAAVGFLLAGFSLFAMTVGSLATGLAVAVLAGLVSRFTPLREDASFAAFYLSSLGLGVMLVSVHGSNIDLLHVLFGTVLALNDPAVLLMATIATVTMAALSLLYRPLIAECLDPGFLRSVGGGGGIVHMLFVTLVVLNLVGGFQALGTLMVVGIMMLPAASSRFWAETVPGQMAVSAAIGLAAAMVGLLVSYHHDLPASPAIILSASAVYAVSVLLGRFDSVAARAVLRPHYHH</sequence>
<feature type="transmembrane region" description="Helical" evidence="7">
    <location>
        <begin position="258"/>
        <end position="279"/>
    </location>
</feature>
<evidence type="ECO:0000256" key="2">
    <source>
        <dbReference type="ARBA" id="ARBA00008034"/>
    </source>
</evidence>
<feature type="transmembrane region" description="Helical" evidence="7">
    <location>
        <begin position="56"/>
        <end position="75"/>
    </location>
</feature>
<dbReference type="GO" id="GO:0010043">
    <property type="term" value="P:response to zinc ion"/>
    <property type="evidence" value="ECO:0007669"/>
    <property type="project" value="TreeGrafter"/>
</dbReference>
<feature type="transmembrane region" description="Helical" evidence="7">
    <location>
        <begin position="24"/>
        <end position="44"/>
    </location>
</feature>
<evidence type="ECO:0000313" key="8">
    <source>
        <dbReference type="EMBL" id="NDV85400.1"/>
    </source>
</evidence>
<evidence type="ECO:0000256" key="4">
    <source>
        <dbReference type="ARBA" id="ARBA00022989"/>
    </source>
</evidence>
<feature type="transmembrane region" description="Helical" evidence="7">
    <location>
        <begin position="106"/>
        <end position="125"/>
    </location>
</feature>
<gene>
    <name evidence="8" type="ORF">GTW51_01650</name>
</gene>
<evidence type="ECO:0000256" key="7">
    <source>
        <dbReference type="SAM" id="Phobius"/>
    </source>
</evidence>
<feature type="transmembrane region" description="Helical" evidence="7">
    <location>
        <begin position="203"/>
        <end position="221"/>
    </location>
</feature>
<proteinExistence type="inferred from homology"/>
<feature type="transmembrane region" description="Helical" evidence="7">
    <location>
        <begin position="176"/>
        <end position="197"/>
    </location>
</feature>
<dbReference type="GO" id="GO:0043190">
    <property type="term" value="C:ATP-binding cassette (ABC) transporter complex"/>
    <property type="evidence" value="ECO:0007669"/>
    <property type="project" value="InterPro"/>
</dbReference>
<evidence type="ECO:0000313" key="9">
    <source>
        <dbReference type="Proteomes" id="UP000476332"/>
    </source>
</evidence>
<comment type="similarity">
    <text evidence="2 6">Belongs to the ABC-3 integral membrane protein family.</text>
</comment>
<reference evidence="8 9" key="1">
    <citation type="submission" date="2020-01" db="EMBL/GenBank/DDBJ databases">
        <title>Genomes of bacteria type strains.</title>
        <authorList>
            <person name="Chen J."/>
            <person name="Zhu S."/>
            <person name="Chen J."/>
        </authorList>
    </citation>
    <scope>NUCLEOTIDE SEQUENCE [LARGE SCALE GENOMIC DNA]</scope>
    <source>
        <strain evidence="8 9">KCTC 52919</strain>
    </source>
</reference>
<feature type="transmembrane region" description="Helical" evidence="7">
    <location>
        <begin position="233"/>
        <end position="252"/>
    </location>
</feature>
<dbReference type="PANTHER" id="PTHR30477">
    <property type="entry name" value="ABC-TRANSPORTER METAL-BINDING PROTEIN"/>
    <property type="match status" value="1"/>
</dbReference>
<keyword evidence="3 6" id="KW-0812">Transmembrane</keyword>
<keyword evidence="4 7" id="KW-1133">Transmembrane helix</keyword>
<protein>
    <submittedName>
        <fullName evidence="8">Metal ABC transporter permease</fullName>
    </submittedName>
</protein>
<dbReference type="Gene3D" id="1.10.3470.10">
    <property type="entry name" value="ABC transporter involved in vitamin B12 uptake, BtuC"/>
    <property type="match status" value="1"/>
</dbReference>
<keyword evidence="5 7" id="KW-0472">Membrane</keyword>
<organism evidence="8 9">
    <name type="scientific">Aurantimonas aggregata</name>
    <dbReference type="NCBI Taxonomy" id="2047720"/>
    <lineage>
        <taxon>Bacteria</taxon>
        <taxon>Pseudomonadati</taxon>
        <taxon>Pseudomonadota</taxon>
        <taxon>Alphaproteobacteria</taxon>
        <taxon>Hyphomicrobiales</taxon>
        <taxon>Aurantimonadaceae</taxon>
        <taxon>Aurantimonas</taxon>
    </lineage>
</organism>
<comment type="caution">
    <text evidence="8">The sequence shown here is derived from an EMBL/GenBank/DDBJ whole genome shotgun (WGS) entry which is preliminary data.</text>
</comment>
<dbReference type="Pfam" id="PF00950">
    <property type="entry name" value="ABC-3"/>
    <property type="match status" value="1"/>
</dbReference>
<comment type="subcellular location">
    <subcellularLocation>
        <location evidence="6">Cell membrane</location>
        <topology evidence="6">Multi-pass membrane protein</topology>
    </subcellularLocation>
    <subcellularLocation>
        <location evidence="1">Membrane</location>
        <topology evidence="1">Multi-pass membrane protein</topology>
    </subcellularLocation>
</comment>
<evidence type="ECO:0000256" key="3">
    <source>
        <dbReference type="ARBA" id="ARBA00022692"/>
    </source>
</evidence>
<dbReference type="AlphaFoldDB" id="A0A6L9MCI5"/>